<keyword evidence="3" id="KW-1185">Reference proteome</keyword>
<dbReference type="InterPro" id="IPR013785">
    <property type="entry name" value="Aldolase_TIM"/>
</dbReference>
<comment type="caution">
    <text evidence="2">The sequence shown here is derived from an EMBL/GenBank/DDBJ whole genome shotgun (WGS) entry which is preliminary data.</text>
</comment>
<dbReference type="EC" id="4.3.3.7" evidence="2"/>
<dbReference type="Pfam" id="PF00701">
    <property type="entry name" value="DHDPS"/>
    <property type="match status" value="1"/>
</dbReference>
<dbReference type="GO" id="GO:0008840">
    <property type="term" value="F:4-hydroxy-tetrahydrodipicolinate synthase activity"/>
    <property type="evidence" value="ECO:0007669"/>
    <property type="project" value="UniProtKB-EC"/>
</dbReference>
<dbReference type="Gene3D" id="3.20.20.70">
    <property type="entry name" value="Aldolase class I"/>
    <property type="match status" value="1"/>
</dbReference>
<keyword evidence="1 2" id="KW-0456">Lyase</keyword>
<gene>
    <name evidence="2" type="ORF">RFM68_25355</name>
</gene>
<dbReference type="SUPFAM" id="SSF51569">
    <property type="entry name" value="Aldolase"/>
    <property type="match status" value="1"/>
</dbReference>
<organism evidence="2 3">
    <name type="scientific">Mesorhizobium montanum</name>
    <dbReference type="NCBI Taxonomy" id="3072323"/>
    <lineage>
        <taxon>Bacteria</taxon>
        <taxon>Pseudomonadati</taxon>
        <taxon>Pseudomonadota</taxon>
        <taxon>Alphaproteobacteria</taxon>
        <taxon>Hyphomicrobiales</taxon>
        <taxon>Phyllobacteriaceae</taxon>
        <taxon>Mesorhizobium</taxon>
    </lineage>
</organism>
<dbReference type="InterPro" id="IPR002220">
    <property type="entry name" value="DapA-like"/>
</dbReference>
<dbReference type="PANTHER" id="PTHR12128">
    <property type="entry name" value="DIHYDRODIPICOLINATE SYNTHASE"/>
    <property type="match status" value="1"/>
</dbReference>
<dbReference type="GO" id="GO:0047448">
    <property type="term" value="F:5-dehydro-4-deoxyglucarate dehydratase activity"/>
    <property type="evidence" value="ECO:0007669"/>
    <property type="project" value="UniProtKB-EC"/>
</dbReference>
<dbReference type="PRINTS" id="PR00146">
    <property type="entry name" value="DHPICSNTHASE"/>
</dbReference>
<dbReference type="Proteomes" id="UP001276840">
    <property type="component" value="Unassembled WGS sequence"/>
</dbReference>
<dbReference type="SMART" id="SM01130">
    <property type="entry name" value="DHDPS"/>
    <property type="match status" value="1"/>
</dbReference>
<dbReference type="EMBL" id="JAVIJF010000020">
    <property type="protein sequence ID" value="MDX8527829.1"/>
    <property type="molecule type" value="Genomic_DNA"/>
</dbReference>
<dbReference type="EC" id="4.2.1.41" evidence="2"/>
<evidence type="ECO:0000256" key="1">
    <source>
        <dbReference type="ARBA" id="ARBA00023239"/>
    </source>
</evidence>
<protein>
    <submittedName>
        <fullName evidence="2">Dihydrodipicolinate synthase family protein</fullName>
        <ecNumber evidence="2">4.1.3.3</ecNumber>
        <ecNumber evidence="2">4.2.1.41</ecNumber>
        <ecNumber evidence="2">4.3.3.7</ecNumber>
    </submittedName>
</protein>
<sequence>MLDNHPMRKKIGVSAALTTPFDDKGAIDWSRFAAHAKHLLGEGMRVVTAFGTTGEGISISGSARAPLYERMATAGINAGNLVECIYGPSSQDAGDHARRSLEAGSGGILLTPPFYFKKPTEEGIYRWFAEVLERAGPAGRDVILYNIPALTGVRIGPKLVARLRTAFPQAIAGVKDSSGDWDQTTALLAEHRDLAILVGHEGHLARAVRQGASGAISGVANFAPALVAKLVRGEDDPLIDALLDRLLKLPVVPAVKAVLAAQTGDAVWSRVRAPLETIEEASGLKACKEMAAMVSAEMADQAVTAT</sequence>
<dbReference type="CDD" id="cd00408">
    <property type="entry name" value="DHDPS-like"/>
    <property type="match status" value="1"/>
</dbReference>
<reference evidence="2 3" key="1">
    <citation type="submission" date="2023-08" db="EMBL/GenBank/DDBJ databases">
        <title>Implementing the SeqCode for naming new Mesorhizobium species isolated from Vachellia karroo root nodules.</title>
        <authorList>
            <person name="Van Lill M."/>
        </authorList>
    </citation>
    <scope>NUCLEOTIDE SEQUENCE [LARGE SCALE GENOMIC DNA]</scope>
    <source>
        <strain evidence="2 3">MSK 1335</strain>
    </source>
</reference>
<evidence type="ECO:0000313" key="2">
    <source>
        <dbReference type="EMBL" id="MDX8527829.1"/>
    </source>
</evidence>
<accession>A0ABU4ZU34</accession>
<dbReference type="RefSeq" id="WP_320235774.1">
    <property type="nucleotide sequence ID" value="NZ_JAVIJF010000020.1"/>
</dbReference>
<evidence type="ECO:0000313" key="3">
    <source>
        <dbReference type="Proteomes" id="UP001276840"/>
    </source>
</evidence>
<dbReference type="EC" id="4.1.3.3" evidence="2"/>
<dbReference type="GO" id="GO:0008747">
    <property type="term" value="F:N-acetylneuraminate lyase activity"/>
    <property type="evidence" value="ECO:0007669"/>
    <property type="project" value="UniProtKB-EC"/>
</dbReference>
<dbReference type="PANTHER" id="PTHR12128:SF67">
    <property type="entry name" value="BLR3884 PROTEIN"/>
    <property type="match status" value="1"/>
</dbReference>
<name>A0ABU4ZU34_9HYPH</name>
<proteinExistence type="predicted"/>